<sequence>MRAAARSVKRGTPIMTTNSTAGNGHQHTPRWPSLQWARGWISHRTRQARTKLAQLWGYETVRHLAFSAAVTLLGAWVLGQFLPGMPGLATTVDAVGATIDDPVRRYLVAHTQGLPITAFTTYSIWKALGLIAFVLGALHNGPARLAWAVWGAATVIMVSIGTPGPGRPIATAVGLLAWAALSSLALRGLRLPPLAFVHVDVHNEAPPPPDVQVSTEIRMPRTEPPQYLPYPLPFLPPSPN</sequence>
<reference evidence="3" key="2">
    <citation type="submission" date="2020-09" db="EMBL/GenBank/DDBJ databases">
        <authorList>
            <person name="Sun Q."/>
            <person name="Zhou Y."/>
        </authorList>
    </citation>
    <scope>NUCLEOTIDE SEQUENCE</scope>
    <source>
        <strain evidence="3">CGMCC 4.7403</strain>
    </source>
</reference>
<keyword evidence="2" id="KW-0472">Membrane</keyword>
<dbReference type="EMBL" id="BNAT01000019">
    <property type="protein sequence ID" value="GHE34088.1"/>
    <property type="molecule type" value="Genomic_DNA"/>
</dbReference>
<feature type="compositionally biased region" description="Polar residues" evidence="1">
    <location>
        <begin position="14"/>
        <end position="26"/>
    </location>
</feature>
<name>A0A918Z2X9_9ACTN</name>
<evidence type="ECO:0000313" key="3">
    <source>
        <dbReference type="EMBL" id="GHE34088.1"/>
    </source>
</evidence>
<feature type="transmembrane region" description="Helical" evidence="2">
    <location>
        <begin position="116"/>
        <end position="138"/>
    </location>
</feature>
<evidence type="ECO:0000256" key="2">
    <source>
        <dbReference type="SAM" id="Phobius"/>
    </source>
</evidence>
<keyword evidence="2" id="KW-0812">Transmembrane</keyword>
<feature type="region of interest" description="Disordered" evidence="1">
    <location>
        <begin position="1"/>
        <end position="28"/>
    </location>
</feature>
<protein>
    <submittedName>
        <fullName evidence="3">Uncharacterized protein</fullName>
    </submittedName>
</protein>
<organism evidence="3 4">
    <name type="scientific">Streptomyces capitiformicae</name>
    <dbReference type="NCBI Taxonomy" id="2014920"/>
    <lineage>
        <taxon>Bacteria</taxon>
        <taxon>Bacillati</taxon>
        <taxon>Actinomycetota</taxon>
        <taxon>Actinomycetes</taxon>
        <taxon>Kitasatosporales</taxon>
        <taxon>Streptomycetaceae</taxon>
        <taxon>Streptomyces</taxon>
    </lineage>
</organism>
<feature type="transmembrane region" description="Helical" evidence="2">
    <location>
        <begin position="168"/>
        <end position="186"/>
    </location>
</feature>
<feature type="transmembrane region" description="Helical" evidence="2">
    <location>
        <begin position="64"/>
        <end position="82"/>
    </location>
</feature>
<feature type="transmembrane region" description="Helical" evidence="2">
    <location>
        <begin position="145"/>
        <end position="162"/>
    </location>
</feature>
<keyword evidence="2" id="KW-1133">Transmembrane helix</keyword>
<proteinExistence type="predicted"/>
<comment type="caution">
    <text evidence="3">The sequence shown here is derived from an EMBL/GenBank/DDBJ whole genome shotgun (WGS) entry which is preliminary data.</text>
</comment>
<reference evidence="3" key="1">
    <citation type="journal article" date="2014" name="Int. J. Syst. Evol. Microbiol.">
        <title>Complete genome sequence of Corynebacterium casei LMG S-19264T (=DSM 44701T), isolated from a smear-ripened cheese.</title>
        <authorList>
            <consortium name="US DOE Joint Genome Institute (JGI-PGF)"/>
            <person name="Walter F."/>
            <person name="Albersmeier A."/>
            <person name="Kalinowski J."/>
            <person name="Ruckert C."/>
        </authorList>
    </citation>
    <scope>NUCLEOTIDE SEQUENCE</scope>
    <source>
        <strain evidence="3">CGMCC 4.7403</strain>
    </source>
</reference>
<dbReference type="Proteomes" id="UP000603227">
    <property type="component" value="Unassembled WGS sequence"/>
</dbReference>
<keyword evidence="4" id="KW-1185">Reference proteome</keyword>
<evidence type="ECO:0000256" key="1">
    <source>
        <dbReference type="SAM" id="MobiDB-lite"/>
    </source>
</evidence>
<dbReference type="AlphaFoldDB" id="A0A918Z2X9"/>
<gene>
    <name evidence="3" type="ORF">GCM10017771_51480</name>
</gene>
<evidence type="ECO:0000313" key="4">
    <source>
        <dbReference type="Proteomes" id="UP000603227"/>
    </source>
</evidence>
<accession>A0A918Z2X9</accession>